<accession>A0A7S4QYH0</accession>
<dbReference type="GO" id="GO:0034432">
    <property type="term" value="F:bis(5'-adenosyl)-pentaphosphatase activity"/>
    <property type="evidence" value="ECO:0007669"/>
    <property type="project" value="TreeGrafter"/>
</dbReference>
<feature type="domain" description="Nudix hydrolase" evidence="2">
    <location>
        <begin position="18"/>
        <end position="170"/>
    </location>
</feature>
<dbReference type="PROSITE" id="PS00893">
    <property type="entry name" value="NUDIX_BOX"/>
    <property type="match status" value="1"/>
</dbReference>
<dbReference type="Pfam" id="PF00293">
    <property type="entry name" value="NUDIX"/>
    <property type="match status" value="1"/>
</dbReference>
<gene>
    <name evidence="3" type="ORF">AMON00008_LOCUS27519</name>
</gene>
<evidence type="ECO:0000313" key="3">
    <source>
        <dbReference type="EMBL" id="CAE4597789.1"/>
    </source>
</evidence>
<organism evidence="3">
    <name type="scientific">Alexandrium monilatum</name>
    <dbReference type="NCBI Taxonomy" id="311494"/>
    <lineage>
        <taxon>Eukaryota</taxon>
        <taxon>Sar</taxon>
        <taxon>Alveolata</taxon>
        <taxon>Dinophyceae</taxon>
        <taxon>Gonyaulacales</taxon>
        <taxon>Pyrocystaceae</taxon>
        <taxon>Alexandrium</taxon>
    </lineage>
</organism>
<dbReference type="GO" id="GO:0008893">
    <property type="term" value="F:guanosine-3',5'-bis(diphosphate) 3'-diphosphatase activity"/>
    <property type="evidence" value="ECO:0007669"/>
    <property type="project" value="TreeGrafter"/>
</dbReference>
<sequence length="358" mass="38809">MTDGHPRSQEAVSEDGRRWRKCAGACIVNSKGHVLVGERLKIAGAWNCPQGGMDDNGESALDAAAREAFEECGLRLGEHIVAVATQAEEEAVRYEAGGWLAQAGFAGQQLHWSLFRCLDAEGDCDAMAMASLQGLGGEAPEFSKVRWQPLEEVVEAMWPAKQPPYRALQKWVEPVLAVFRSGIEGVDFTGTWARDNSRSVGLVEAMQARGHAADEAVALAAKPYVQAWRRGPAPSEWTVATFKDDDTSAPPRRELVYPLGTWEERYEGDSTLFGSAGGTVERRTAWLPEANAQLSPEGAQGLLLAPSQVAHTTASATRLGHEVASRFLRGGELVLRRRFLPTAGSPAVVSEEVFVRMP</sequence>
<evidence type="ECO:0000259" key="2">
    <source>
        <dbReference type="PROSITE" id="PS51462"/>
    </source>
</evidence>
<evidence type="ECO:0000256" key="1">
    <source>
        <dbReference type="ARBA" id="ARBA00022801"/>
    </source>
</evidence>
<dbReference type="PANTHER" id="PTHR11839:SF22">
    <property type="entry name" value="NUDIX HYDROLASE 26, CHLOROPLASTIC"/>
    <property type="match status" value="1"/>
</dbReference>
<dbReference type="SUPFAM" id="SSF55811">
    <property type="entry name" value="Nudix"/>
    <property type="match status" value="1"/>
</dbReference>
<reference evidence="3" key="1">
    <citation type="submission" date="2021-01" db="EMBL/GenBank/DDBJ databases">
        <authorList>
            <person name="Corre E."/>
            <person name="Pelletier E."/>
            <person name="Niang G."/>
            <person name="Scheremetjew M."/>
            <person name="Finn R."/>
            <person name="Kale V."/>
            <person name="Holt S."/>
            <person name="Cochrane G."/>
            <person name="Meng A."/>
            <person name="Brown T."/>
            <person name="Cohen L."/>
        </authorList>
    </citation>
    <scope>NUCLEOTIDE SEQUENCE</scope>
    <source>
        <strain evidence="3">CCMP3105</strain>
    </source>
</reference>
<dbReference type="InterPro" id="IPR020084">
    <property type="entry name" value="NUDIX_hydrolase_CS"/>
</dbReference>
<protein>
    <recommendedName>
        <fullName evidence="2">Nudix hydrolase domain-containing protein</fullName>
    </recommendedName>
</protein>
<dbReference type="InterPro" id="IPR015797">
    <property type="entry name" value="NUDIX_hydrolase-like_dom_sf"/>
</dbReference>
<dbReference type="PANTHER" id="PTHR11839">
    <property type="entry name" value="UDP/ADP-SUGAR PYROPHOSPHATASE"/>
    <property type="match status" value="1"/>
</dbReference>
<dbReference type="GO" id="GO:0019693">
    <property type="term" value="P:ribose phosphate metabolic process"/>
    <property type="evidence" value="ECO:0007669"/>
    <property type="project" value="TreeGrafter"/>
</dbReference>
<dbReference type="AlphaFoldDB" id="A0A7S4QYH0"/>
<dbReference type="Gene3D" id="3.90.79.10">
    <property type="entry name" value="Nucleoside Triphosphate Pyrophosphohydrolase"/>
    <property type="match status" value="1"/>
</dbReference>
<dbReference type="InterPro" id="IPR000086">
    <property type="entry name" value="NUDIX_hydrolase_dom"/>
</dbReference>
<dbReference type="EMBL" id="HBNR01039732">
    <property type="protein sequence ID" value="CAE4597789.1"/>
    <property type="molecule type" value="Transcribed_RNA"/>
</dbReference>
<name>A0A7S4QYH0_9DINO</name>
<proteinExistence type="predicted"/>
<keyword evidence="1" id="KW-0378">Hydrolase</keyword>
<dbReference type="GO" id="GO:0006753">
    <property type="term" value="P:nucleoside phosphate metabolic process"/>
    <property type="evidence" value="ECO:0007669"/>
    <property type="project" value="TreeGrafter"/>
</dbReference>
<dbReference type="PROSITE" id="PS51462">
    <property type="entry name" value="NUDIX"/>
    <property type="match status" value="1"/>
</dbReference>